<gene>
    <name evidence="9" type="ORF">KIK155_LOCUS29802</name>
    <name evidence="10" type="ORF">TOA249_LOCUS10308</name>
</gene>
<dbReference type="InterPro" id="IPR001611">
    <property type="entry name" value="Leu-rich_rpt"/>
</dbReference>
<dbReference type="Proteomes" id="UP000663838">
    <property type="component" value="Unassembled WGS sequence"/>
</dbReference>
<dbReference type="Pfam" id="PF00227">
    <property type="entry name" value="Proteasome"/>
    <property type="match status" value="1"/>
</dbReference>
<dbReference type="Proteomes" id="UP000663865">
    <property type="component" value="Unassembled WGS sequence"/>
</dbReference>
<feature type="transmembrane region" description="Helical" evidence="8">
    <location>
        <begin position="724"/>
        <end position="748"/>
    </location>
</feature>
<dbReference type="InterPro" id="IPR003591">
    <property type="entry name" value="Leu-rich_rpt_typical-subtyp"/>
</dbReference>
<keyword evidence="8" id="KW-1133">Transmembrane helix</keyword>
<dbReference type="PROSITE" id="PS00854">
    <property type="entry name" value="PROTEASOME_BETA_1"/>
    <property type="match status" value="1"/>
</dbReference>
<accession>A0A818YPP4</accession>
<proteinExistence type="predicted"/>
<dbReference type="SMART" id="SM00369">
    <property type="entry name" value="LRR_TYP"/>
    <property type="match status" value="3"/>
</dbReference>
<keyword evidence="2" id="KW-0963">Cytoplasm</keyword>
<evidence type="ECO:0000313" key="9">
    <source>
        <dbReference type="EMBL" id="CAF3752772.1"/>
    </source>
</evidence>
<keyword evidence="6" id="KW-0647">Proteasome</keyword>
<dbReference type="EMBL" id="CAJOBS010000531">
    <property type="protein sequence ID" value="CAF4596468.1"/>
    <property type="molecule type" value="Genomic_DNA"/>
</dbReference>
<keyword evidence="8" id="KW-0472">Membrane</keyword>
<keyword evidence="5" id="KW-0677">Repeat</keyword>
<evidence type="ECO:0000256" key="5">
    <source>
        <dbReference type="ARBA" id="ARBA00022737"/>
    </source>
</evidence>
<dbReference type="SUPFAM" id="SSF52058">
    <property type="entry name" value="L domain-like"/>
    <property type="match status" value="1"/>
</dbReference>
<evidence type="ECO:0000313" key="11">
    <source>
        <dbReference type="Proteomes" id="UP000663865"/>
    </source>
</evidence>
<dbReference type="PANTHER" id="PTHR24366:SF161">
    <property type="entry name" value="TIR DOMAIN-CONTAINING PROTEIN"/>
    <property type="match status" value="1"/>
</dbReference>
<organism evidence="9 11">
    <name type="scientific">Rotaria socialis</name>
    <dbReference type="NCBI Taxonomy" id="392032"/>
    <lineage>
        <taxon>Eukaryota</taxon>
        <taxon>Metazoa</taxon>
        <taxon>Spiralia</taxon>
        <taxon>Gnathifera</taxon>
        <taxon>Rotifera</taxon>
        <taxon>Eurotatoria</taxon>
        <taxon>Bdelloidea</taxon>
        <taxon>Philodinida</taxon>
        <taxon>Philodinidae</taxon>
        <taxon>Rotaria</taxon>
    </lineage>
</organism>
<evidence type="ECO:0000313" key="10">
    <source>
        <dbReference type="EMBL" id="CAF4596468.1"/>
    </source>
</evidence>
<comment type="caution">
    <text evidence="9">The sequence shown here is derived from an EMBL/GenBank/DDBJ whole genome shotgun (WGS) entry which is preliminary data.</text>
</comment>
<feature type="compositionally biased region" description="Polar residues" evidence="7">
    <location>
        <begin position="843"/>
        <end position="864"/>
    </location>
</feature>
<keyword evidence="3" id="KW-0433">Leucine-rich repeat</keyword>
<sequence>MGDDMMSYNGGVALAMKGKECVAIACDKRYGVQNRTIATNFTKIFQYGDYCFVSFCGLATDSLNTIQENNYRLFMIQHSIKLNQMIGYSVLLIIFLLPSNIYVLANFKTACELLKLPRECHCQRTRGVPLSSLNETRLRCRQFTKITNEYNWPIVQYDRLAFETPNDNLILDRFAFSDIRARTLRFNVRHLFLNDHAFYNAYIGQLAISCTDDYGTINLESNGQALYGATITNILVKSIDLQIQISELFFSNSVIYTLLIESSKFYGFTNKKFITRQQYETNSTNENQYETFLEYDSILTPNSSYQTSSQSSPLKIRRIRNSKRGRRQISDINDEKFSLLEYTTAPINITSTPLLASVRIYTILSSINTTNLTENYFPNNFNYNQTDEITLSYNYINTIDPYAFRHLQFFEGRLILTYNHIQYLSPYAFNYLYSLNNLSLANNLIQNVSSMHFEHLNKLYELDLGFNQINQLYNNTFQYLPNLHVLRLNNNPLKFIHSNVFTSLTHLKEINLQGVQLMQLIDPQNFHWLWNLASLNVNYLSNTNFDLSDVAFCLLSHFNQTFFHISRQHSCSCNVHYLYNNPGIHRNGPYSTVKYHTNYLRLTPICIQNETSSSFEQYPHENEPVEYSNSSDFIIQNLGDKCNYKLMFLDCDAMTTTTTATTTTTTTTTAMTTIEISSSADNLSTAESLLNAAARKTAPLPTTTPRFFKYTKPTSKSANNTKKLFTVLGTLIAITVAPVILVILWYRLKRLYIQKQKRKKVIEQKRGLNSISSNNMTHYPQTTAPRYASSDMLSSMYSGQSIGNKNPSQTLISPASPPSTIYKNVDALNNDSIQSIDHEENQLQRQSQNLTNDKTSEIQETTEC</sequence>
<protein>
    <submittedName>
        <fullName evidence="9">Uncharacterized protein</fullName>
    </submittedName>
</protein>
<comment type="subcellular location">
    <subcellularLocation>
        <location evidence="1">Nucleus</location>
    </subcellularLocation>
</comment>
<dbReference type="InterPro" id="IPR032675">
    <property type="entry name" value="LRR_dom_sf"/>
</dbReference>
<keyword evidence="8" id="KW-0812">Transmembrane</keyword>
<evidence type="ECO:0000256" key="4">
    <source>
        <dbReference type="ARBA" id="ARBA00022729"/>
    </source>
</evidence>
<dbReference type="InterPro" id="IPR016050">
    <property type="entry name" value="Proteasome_bsu_CS"/>
</dbReference>
<evidence type="ECO:0000256" key="6">
    <source>
        <dbReference type="ARBA" id="ARBA00022942"/>
    </source>
</evidence>
<evidence type="ECO:0000256" key="8">
    <source>
        <dbReference type="SAM" id="Phobius"/>
    </source>
</evidence>
<reference evidence="9" key="1">
    <citation type="submission" date="2021-02" db="EMBL/GenBank/DDBJ databases">
        <authorList>
            <person name="Nowell W R."/>
        </authorList>
    </citation>
    <scope>NUCLEOTIDE SEQUENCE</scope>
</reference>
<dbReference type="Gene3D" id="3.60.20.10">
    <property type="entry name" value="Glutamine Phosphoribosylpyrophosphate, subunit 1, domain 1"/>
    <property type="match status" value="1"/>
</dbReference>
<evidence type="ECO:0000256" key="3">
    <source>
        <dbReference type="ARBA" id="ARBA00022614"/>
    </source>
</evidence>
<dbReference type="Pfam" id="PF13855">
    <property type="entry name" value="LRR_8"/>
    <property type="match status" value="1"/>
</dbReference>
<feature type="transmembrane region" description="Helical" evidence="8">
    <location>
        <begin position="85"/>
        <end position="105"/>
    </location>
</feature>
<name>A0A818YPP4_9BILA</name>
<dbReference type="AlphaFoldDB" id="A0A818YPP4"/>
<dbReference type="GO" id="GO:0005634">
    <property type="term" value="C:nucleus"/>
    <property type="evidence" value="ECO:0007669"/>
    <property type="project" value="UniProtKB-SubCell"/>
</dbReference>
<dbReference type="InterPro" id="IPR001353">
    <property type="entry name" value="Proteasome_sua/b"/>
</dbReference>
<dbReference type="Gene3D" id="3.80.10.10">
    <property type="entry name" value="Ribonuclease Inhibitor"/>
    <property type="match status" value="1"/>
</dbReference>
<evidence type="ECO:0000256" key="7">
    <source>
        <dbReference type="SAM" id="MobiDB-lite"/>
    </source>
</evidence>
<evidence type="ECO:0000256" key="2">
    <source>
        <dbReference type="ARBA" id="ARBA00022490"/>
    </source>
</evidence>
<dbReference type="InterPro" id="IPR029055">
    <property type="entry name" value="Ntn_hydrolases_N"/>
</dbReference>
<evidence type="ECO:0000256" key="1">
    <source>
        <dbReference type="ARBA" id="ARBA00004123"/>
    </source>
</evidence>
<dbReference type="SUPFAM" id="SSF56235">
    <property type="entry name" value="N-terminal nucleophile aminohydrolases (Ntn hydrolases)"/>
    <property type="match status" value="1"/>
</dbReference>
<dbReference type="PANTHER" id="PTHR24366">
    <property type="entry name" value="IG(IMMUNOGLOBULIN) AND LRR(LEUCINE RICH REPEAT) DOMAINS"/>
    <property type="match status" value="1"/>
</dbReference>
<dbReference type="EMBL" id="CAJNYV010005572">
    <property type="protein sequence ID" value="CAF3752772.1"/>
    <property type="molecule type" value="Genomic_DNA"/>
</dbReference>
<dbReference type="GO" id="GO:0005839">
    <property type="term" value="C:proteasome core complex"/>
    <property type="evidence" value="ECO:0007669"/>
    <property type="project" value="InterPro"/>
</dbReference>
<dbReference type="GO" id="GO:0051603">
    <property type="term" value="P:proteolysis involved in protein catabolic process"/>
    <property type="evidence" value="ECO:0007669"/>
    <property type="project" value="InterPro"/>
</dbReference>
<feature type="region of interest" description="Disordered" evidence="7">
    <location>
        <begin position="840"/>
        <end position="864"/>
    </location>
</feature>
<keyword evidence="4" id="KW-0732">Signal</keyword>